<dbReference type="Proteomes" id="UP000242791">
    <property type="component" value="Unassembled WGS sequence"/>
</dbReference>
<dbReference type="AlphaFoldDB" id="A0A1J9Q963"/>
<gene>
    <name evidence="1" type="ORF">ACJ73_09489</name>
</gene>
<dbReference type="EMBL" id="LGTZ01002703">
    <property type="protein sequence ID" value="OJD11709.1"/>
    <property type="molecule type" value="Genomic_DNA"/>
</dbReference>
<sequence length="84" mass="9988">MEQSRRTKYDKACTEFQTLQHILLTSPLFNDLRREIWQGEGARQERMDMKELLNVPAKARKAAHFMIQTRLLSQRVTDINQLEI</sequence>
<organism evidence="1 2">
    <name type="scientific">Blastomyces percursus</name>
    <dbReference type="NCBI Taxonomy" id="1658174"/>
    <lineage>
        <taxon>Eukaryota</taxon>
        <taxon>Fungi</taxon>
        <taxon>Dikarya</taxon>
        <taxon>Ascomycota</taxon>
        <taxon>Pezizomycotina</taxon>
        <taxon>Eurotiomycetes</taxon>
        <taxon>Eurotiomycetidae</taxon>
        <taxon>Onygenales</taxon>
        <taxon>Ajellomycetaceae</taxon>
        <taxon>Blastomyces</taxon>
    </lineage>
</organism>
<evidence type="ECO:0000313" key="2">
    <source>
        <dbReference type="Proteomes" id="UP000242791"/>
    </source>
</evidence>
<accession>A0A1J9Q963</accession>
<keyword evidence="2" id="KW-1185">Reference proteome</keyword>
<dbReference type="STRING" id="1658174.A0A1J9Q963"/>
<reference evidence="1 2" key="1">
    <citation type="submission" date="2015-08" db="EMBL/GenBank/DDBJ databases">
        <title>Emmonsia species relationships and genome sequence.</title>
        <authorList>
            <person name="Cuomo C.A."/>
            <person name="Schwartz I.S."/>
            <person name="Kenyon C."/>
            <person name="De Hoog G.S."/>
            <person name="Govender N.P."/>
            <person name="Botha A."/>
            <person name="Moreno L."/>
            <person name="De Vries M."/>
            <person name="Munoz J.F."/>
            <person name="Stielow J.B."/>
        </authorList>
    </citation>
    <scope>NUCLEOTIDE SEQUENCE [LARGE SCALE GENOMIC DNA]</scope>
    <source>
        <strain evidence="1 2">EI222</strain>
    </source>
</reference>
<evidence type="ECO:0000313" key="1">
    <source>
        <dbReference type="EMBL" id="OJD11709.1"/>
    </source>
</evidence>
<name>A0A1J9Q963_9EURO</name>
<protein>
    <submittedName>
        <fullName evidence="1">Uncharacterized protein</fullName>
    </submittedName>
</protein>
<comment type="caution">
    <text evidence="1">The sequence shown here is derived from an EMBL/GenBank/DDBJ whole genome shotgun (WGS) entry which is preliminary data.</text>
</comment>
<proteinExistence type="predicted"/>
<dbReference type="VEuPathDB" id="FungiDB:ACJ73_09489"/>